<organism evidence="1 2">
    <name type="scientific">Staurois parvus</name>
    <dbReference type="NCBI Taxonomy" id="386267"/>
    <lineage>
        <taxon>Eukaryota</taxon>
        <taxon>Metazoa</taxon>
        <taxon>Chordata</taxon>
        <taxon>Craniata</taxon>
        <taxon>Vertebrata</taxon>
        <taxon>Euteleostomi</taxon>
        <taxon>Amphibia</taxon>
        <taxon>Batrachia</taxon>
        <taxon>Anura</taxon>
        <taxon>Neobatrachia</taxon>
        <taxon>Ranoidea</taxon>
        <taxon>Ranidae</taxon>
        <taxon>Staurois</taxon>
    </lineage>
</organism>
<evidence type="ECO:0000313" key="1">
    <source>
        <dbReference type="EMBL" id="CAI9532831.1"/>
    </source>
</evidence>
<protein>
    <submittedName>
        <fullName evidence="1">Uncharacterized protein</fullName>
    </submittedName>
</protein>
<accession>A0ABN9AA12</accession>
<gene>
    <name evidence="1" type="ORF">SPARVUS_LOCUS281033</name>
</gene>
<keyword evidence="2" id="KW-1185">Reference proteome</keyword>
<comment type="caution">
    <text evidence="1">The sequence shown here is derived from an EMBL/GenBank/DDBJ whole genome shotgun (WGS) entry which is preliminary data.</text>
</comment>
<sequence length="59" mass="6345">INGTCHFGLCALRAIVVRDLCTRSQSCDQSLIGQSVITGRVVSKMSLLTSLLTTCEICE</sequence>
<dbReference type="EMBL" id="CATNWA010000088">
    <property type="protein sequence ID" value="CAI9532831.1"/>
    <property type="molecule type" value="Genomic_DNA"/>
</dbReference>
<reference evidence="1" key="1">
    <citation type="submission" date="2023-05" db="EMBL/GenBank/DDBJ databases">
        <authorList>
            <person name="Stuckert A."/>
        </authorList>
    </citation>
    <scope>NUCLEOTIDE SEQUENCE</scope>
</reference>
<feature type="non-terminal residue" evidence="1">
    <location>
        <position position="1"/>
    </location>
</feature>
<dbReference type="Proteomes" id="UP001162483">
    <property type="component" value="Unassembled WGS sequence"/>
</dbReference>
<proteinExistence type="predicted"/>
<evidence type="ECO:0000313" key="2">
    <source>
        <dbReference type="Proteomes" id="UP001162483"/>
    </source>
</evidence>
<name>A0ABN9AA12_9NEOB</name>